<dbReference type="PANTHER" id="PTHR22946">
    <property type="entry name" value="DIENELACTONE HYDROLASE DOMAIN-CONTAINING PROTEIN-RELATED"/>
    <property type="match status" value="1"/>
</dbReference>
<dbReference type="InterPro" id="IPR001375">
    <property type="entry name" value="Peptidase_S9_cat"/>
</dbReference>
<dbReference type="AlphaFoldDB" id="A0A8T8K596"/>
<dbReference type="SUPFAM" id="SSF53474">
    <property type="entry name" value="alpha/beta-Hydrolases"/>
    <property type="match status" value="1"/>
</dbReference>
<keyword evidence="2" id="KW-0378">Hydrolase</keyword>
<evidence type="ECO:0000313" key="2">
    <source>
        <dbReference type="EMBL" id="QUH23022.1"/>
    </source>
</evidence>
<dbReference type="GeneID" id="64819930"/>
<gene>
    <name evidence="2" type="ORF">HYG87_04155</name>
</gene>
<dbReference type="InterPro" id="IPR050261">
    <property type="entry name" value="FrsA_esterase"/>
</dbReference>
<keyword evidence="3" id="KW-1185">Reference proteome</keyword>
<dbReference type="RefSeq" id="WP_211533968.1">
    <property type="nucleotide sequence ID" value="NZ_CP058560.1"/>
</dbReference>
<dbReference type="Proteomes" id="UP000681041">
    <property type="component" value="Chromosome"/>
</dbReference>
<evidence type="ECO:0000259" key="1">
    <source>
        <dbReference type="Pfam" id="PF00326"/>
    </source>
</evidence>
<organism evidence="2 3">
    <name type="scientific">Methanobacterium alkalithermotolerans</name>
    <dbReference type="NCBI Taxonomy" id="2731220"/>
    <lineage>
        <taxon>Archaea</taxon>
        <taxon>Methanobacteriati</taxon>
        <taxon>Methanobacteriota</taxon>
        <taxon>Methanomada group</taxon>
        <taxon>Methanobacteria</taxon>
        <taxon>Methanobacteriales</taxon>
        <taxon>Methanobacteriaceae</taxon>
        <taxon>Methanobacterium</taxon>
    </lineage>
</organism>
<evidence type="ECO:0000313" key="3">
    <source>
        <dbReference type="Proteomes" id="UP000681041"/>
    </source>
</evidence>
<dbReference type="Gene3D" id="1.20.1440.110">
    <property type="entry name" value="acylaminoacyl peptidase"/>
    <property type="match status" value="1"/>
</dbReference>
<dbReference type="InterPro" id="IPR029058">
    <property type="entry name" value="AB_hydrolase_fold"/>
</dbReference>
<protein>
    <submittedName>
        <fullName evidence="2">Alpha/beta hydrolase</fullName>
    </submittedName>
</protein>
<feature type="domain" description="Peptidase S9 prolyl oligopeptidase catalytic" evidence="1">
    <location>
        <begin position="244"/>
        <end position="319"/>
    </location>
</feature>
<sequence length="438" mass="49454">MNKINYLLVLLIFLITFFATFSNPGWTMGEFTVYNSEVVLFNDSSFHFEFIRIVGQSAYGTSSVQECLEAASDIKSGDTESWYSAWHQLALKTEKKANSSLSQGKNNKAREEYLMAGNYYRVSEFYLHGNPEDPRIIASWNKSHECFQIAAGLSKPEIEAVEIPYENTTLPAYFYKVDESGKSRPTLIIQTGFDGTQEELYVYAVAANQRGYNVLTFEGPGQGRVIRVQGLPFRPDWEKVAQPVVSYALSRSEVDPEKLAFYGLSFGGYMAPRAAAHDPRIKAVIANGGVYDPVRGMAHNLNITREELMEYIENNPEEINAEIESRMENSTLMAWFFENGMYTFKADSPADFLVKYSECNMIDSADKIKSPALICDSENDLSMKGQAPMLYHQLKCPKTFLLFKTAEGAGDHCQVGNLPLSNKKILDWLDLTFQRTPY</sequence>
<dbReference type="EMBL" id="CP058560">
    <property type="protein sequence ID" value="QUH23022.1"/>
    <property type="molecule type" value="Genomic_DNA"/>
</dbReference>
<proteinExistence type="predicted"/>
<dbReference type="OrthoDB" id="82548at2157"/>
<dbReference type="Gene3D" id="3.40.50.1820">
    <property type="entry name" value="alpha/beta hydrolase"/>
    <property type="match status" value="1"/>
</dbReference>
<dbReference type="KEGG" id="meme:HYG87_04155"/>
<name>A0A8T8K596_9EURY</name>
<reference evidence="2" key="1">
    <citation type="submission" date="2020-07" db="EMBL/GenBank/DDBJ databases">
        <title>Methanobacterium. sp. MethCan genome.</title>
        <authorList>
            <person name="Postec A."/>
            <person name="Quemeneur M."/>
        </authorList>
    </citation>
    <scope>NUCLEOTIDE SEQUENCE</scope>
    <source>
        <strain evidence="2">MethCAN</strain>
    </source>
</reference>
<dbReference type="Pfam" id="PF00326">
    <property type="entry name" value="Peptidase_S9"/>
    <property type="match status" value="1"/>
</dbReference>
<dbReference type="GO" id="GO:0016787">
    <property type="term" value="F:hydrolase activity"/>
    <property type="evidence" value="ECO:0007669"/>
    <property type="project" value="UniProtKB-KW"/>
</dbReference>
<dbReference type="PANTHER" id="PTHR22946:SF12">
    <property type="entry name" value="CONIDIAL PIGMENT BIOSYNTHESIS PROTEIN AYG1 (AFU_ORTHOLOGUE AFUA_2G17550)"/>
    <property type="match status" value="1"/>
</dbReference>
<accession>A0A8T8K596</accession>